<keyword evidence="6" id="KW-0498">Mitosis</keyword>
<dbReference type="InterPro" id="IPR019821">
    <property type="entry name" value="Kinesin_motor_CS"/>
</dbReference>
<keyword evidence="7" id="KW-0159">Chromosome partition</keyword>
<dbReference type="AlphaFoldDB" id="A0A8S9ZVZ9"/>
<dbReference type="InterPro" id="IPR027640">
    <property type="entry name" value="Kinesin-like_fam"/>
</dbReference>
<name>A0A8S9ZVZ9_9BILA</name>
<gene>
    <name evidence="18" type="ORF">Mgra_00003183</name>
</gene>
<protein>
    <recommendedName>
        <fullName evidence="15">Kinesin-like protein</fullName>
    </recommendedName>
</protein>
<dbReference type="GO" id="GO:0000922">
    <property type="term" value="C:spindle pole"/>
    <property type="evidence" value="ECO:0007669"/>
    <property type="project" value="UniProtKB-SubCell"/>
</dbReference>
<comment type="caution">
    <text evidence="18">The sequence shown here is derived from an EMBL/GenBank/DDBJ whole genome shotgun (WGS) entry which is preliminary data.</text>
</comment>
<dbReference type="CDD" id="cd01367">
    <property type="entry name" value="KISc_KIF2_like"/>
    <property type="match status" value="1"/>
</dbReference>
<evidence type="ECO:0000256" key="1">
    <source>
        <dbReference type="ARBA" id="ARBA00004647"/>
    </source>
</evidence>
<dbReference type="GO" id="GO:0005524">
    <property type="term" value="F:ATP binding"/>
    <property type="evidence" value="ECO:0007669"/>
    <property type="project" value="UniProtKB-UniRule"/>
</dbReference>
<dbReference type="SUPFAM" id="SSF52540">
    <property type="entry name" value="P-loop containing nucleoside triphosphate hydrolases"/>
    <property type="match status" value="1"/>
</dbReference>
<feature type="binding site" evidence="14">
    <location>
        <begin position="501"/>
        <end position="508"/>
    </location>
    <ligand>
        <name>ATP</name>
        <dbReference type="ChEBI" id="CHEBI:30616"/>
    </ligand>
</feature>
<dbReference type="GO" id="GO:0005828">
    <property type="term" value="C:kinetochore microtubule"/>
    <property type="evidence" value="ECO:0007669"/>
    <property type="project" value="UniProtKB-ARBA"/>
</dbReference>
<keyword evidence="9" id="KW-0175">Coiled coil</keyword>
<feature type="compositionally biased region" description="Polar residues" evidence="16">
    <location>
        <begin position="231"/>
        <end position="253"/>
    </location>
</feature>
<dbReference type="InterPro" id="IPR027417">
    <property type="entry name" value="P-loop_NTPase"/>
</dbReference>
<dbReference type="GO" id="GO:0003777">
    <property type="term" value="F:microtubule motor activity"/>
    <property type="evidence" value="ECO:0007669"/>
    <property type="project" value="InterPro"/>
</dbReference>
<evidence type="ECO:0000313" key="18">
    <source>
        <dbReference type="EMBL" id="KAF7637440.1"/>
    </source>
</evidence>
<keyword evidence="12" id="KW-0131">Cell cycle</keyword>
<evidence type="ECO:0000256" key="2">
    <source>
        <dbReference type="ARBA" id="ARBA00022490"/>
    </source>
</evidence>
<evidence type="ECO:0000256" key="13">
    <source>
        <dbReference type="ARBA" id="ARBA00061030"/>
    </source>
</evidence>
<dbReference type="EMBL" id="JABEBT010000020">
    <property type="protein sequence ID" value="KAF7637440.1"/>
    <property type="molecule type" value="Genomic_DNA"/>
</dbReference>
<dbReference type="GO" id="GO:0007059">
    <property type="term" value="P:chromosome segregation"/>
    <property type="evidence" value="ECO:0007669"/>
    <property type="project" value="UniProtKB-KW"/>
</dbReference>
<dbReference type="InterPro" id="IPR036961">
    <property type="entry name" value="Kinesin_motor_dom_sf"/>
</dbReference>
<keyword evidence="10 14" id="KW-0505">Motor protein</keyword>
<evidence type="ECO:0000256" key="16">
    <source>
        <dbReference type="SAM" id="MobiDB-lite"/>
    </source>
</evidence>
<proteinExistence type="inferred from homology"/>
<dbReference type="SMART" id="SM00129">
    <property type="entry name" value="KISc"/>
    <property type="match status" value="1"/>
</dbReference>
<comment type="subcellular location">
    <subcellularLocation>
        <location evidence="1">Cytoplasm</location>
        <location evidence="1">Cytoskeleton</location>
        <location evidence="1">Spindle pole</location>
    </subcellularLocation>
</comment>
<keyword evidence="3" id="KW-0132">Cell division</keyword>
<keyword evidence="19" id="KW-1185">Reference proteome</keyword>
<evidence type="ECO:0000256" key="12">
    <source>
        <dbReference type="ARBA" id="ARBA00023306"/>
    </source>
</evidence>
<dbReference type="FunFam" id="3.40.850.10:FF:000012">
    <property type="entry name" value="Kinesin-like protein"/>
    <property type="match status" value="1"/>
</dbReference>
<keyword evidence="11" id="KW-0206">Cytoskeleton</keyword>
<evidence type="ECO:0000256" key="15">
    <source>
        <dbReference type="RuleBase" id="RU000394"/>
    </source>
</evidence>
<dbReference type="Pfam" id="PF22923">
    <property type="entry name" value="KIF2A-like_1st"/>
    <property type="match status" value="2"/>
</dbReference>
<evidence type="ECO:0000313" key="19">
    <source>
        <dbReference type="Proteomes" id="UP000605970"/>
    </source>
</evidence>
<evidence type="ECO:0000256" key="3">
    <source>
        <dbReference type="ARBA" id="ARBA00022618"/>
    </source>
</evidence>
<organism evidence="18 19">
    <name type="scientific">Meloidogyne graminicola</name>
    <dbReference type="NCBI Taxonomy" id="189291"/>
    <lineage>
        <taxon>Eukaryota</taxon>
        <taxon>Metazoa</taxon>
        <taxon>Ecdysozoa</taxon>
        <taxon>Nematoda</taxon>
        <taxon>Chromadorea</taxon>
        <taxon>Rhabditida</taxon>
        <taxon>Tylenchina</taxon>
        <taxon>Tylenchomorpha</taxon>
        <taxon>Tylenchoidea</taxon>
        <taxon>Meloidogynidae</taxon>
        <taxon>Meloidogyninae</taxon>
        <taxon>Meloidogyne</taxon>
    </lineage>
</organism>
<dbReference type="PROSITE" id="PS00411">
    <property type="entry name" value="KINESIN_MOTOR_1"/>
    <property type="match status" value="1"/>
</dbReference>
<keyword evidence="8 14" id="KW-0067">ATP-binding</keyword>
<dbReference type="GO" id="GO:0007018">
    <property type="term" value="P:microtubule-based movement"/>
    <property type="evidence" value="ECO:0007669"/>
    <property type="project" value="InterPro"/>
</dbReference>
<dbReference type="Pfam" id="PF00225">
    <property type="entry name" value="Kinesin"/>
    <property type="match status" value="1"/>
</dbReference>
<dbReference type="PANTHER" id="PTHR47971">
    <property type="entry name" value="KINESIN-RELATED PROTEIN 6"/>
    <property type="match status" value="1"/>
</dbReference>
<keyword evidence="4 15" id="KW-0493">Microtubule</keyword>
<evidence type="ECO:0000256" key="8">
    <source>
        <dbReference type="ARBA" id="ARBA00022840"/>
    </source>
</evidence>
<keyword evidence="2" id="KW-0963">Cytoplasm</keyword>
<dbReference type="PROSITE" id="PS50067">
    <property type="entry name" value="KINESIN_MOTOR_2"/>
    <property type="match status" value="1"/>
</dbReference>
<dbReference type="GO" id="GO:0051301">
    <property type="term" value="P:cell division"/>
    <property type="evidence" value="ECO:0007669"/>
    <property type="project" value="UniProtKB-KW"/>
</dbReference>
<dbReference type="PANTHER" id="PTHR47971:SF8">
    <property type="entry name" value="KINESIN-LIKE PROTEIN"/>
    <property type="match status" value="1"/>
</dbReference>
<dbReference type="Proteomes" id="UP000605970">
    <property type="component" value="Unassembled WGS sequence"/>
</dbReference>
<evidence type="ECO:0000256" key="14">
    <source>
        <dbReference type="PROSITE-ProRule" id="PRU00283"/>
    </source>
</evidence>
<evidence type="ECO:0000256" key="11">
    <source>
        <dbReference type="ARBA" id="ARBA00023212"/>
    </source>
</evidence>
<evidence type="ECO:0000256" key="5">
    <source>
        <dbReference type="ARBA" id="ARBA00022741"/>
    </source>
</evidence>
<feature type="domain" description="Kinesin motor" evidence="17">
    <location>
        <begin position="411"/>
        <end position="745"/>
    </location>
</feature>
<dbReference type="InterPro" id="IPR001752">
    <property type="entry name" value="Kinesin_motor_dom"/>
</dbReference>
<dbReference type="PRINTS" id="PR00380">
    <property type="entry name" value="KINESINHEAVY"/>
</dbReference>
<feature type="region of interest" description="Disordered" evidence="16">
    <location>
        <begin position="231"/>
        <end position="269"/>
    </location>
</feature>
<reference evidence="18" key="1">
    <citation type="journal article" date="2020" name="Ecol. Evol.">
        <title>Genome structure and content of the rice root-knot nematode (Meloidogyne graminicola).</title>
        <authorList>
            <person name="Phan N.T."/>
            <person name="Danchin E.G.J."/>
            <person name="Klopp C."/>
            <person name="Perfus-Barbeoch L."/>
            <person name="Kozlowski D.K."/>
            <person name="Koutsovoulos G.D."/>
            <person name="Lopez-Roques C."/>
            <person name="Bouchez O."/>
            <person name="Zahm M."/>
            <person name="Besnard G."/>
            <person name="Bellafiore S."/>
        </authorList>
    </citation>
    <scope>NUCLEOTIDE SEQUENCE</scope>
    <source>
        <strain evidence="18">VN-18</strain>
    </source>
</reference>
<dbReference type="GO" id="GO:0007019">
    <property type="term" value="P:microtubule depolymerization"/>
    <property type="evidence" value="ECO:0007669"/>
    <property type="project" value="TreeGrafter"/>
</dbReference>
<evidence type="ECO:0000256" key="6">
    <source>
        <dbReference type="ARBA" id="ARBA00022776"/>
    </source>
</evidence>
<feature type="compositionally biased region" description="Low complexity" evidence="16">
    <location>
        <begin position="254"/>
        <end position="269"/>
    </location>
</feature>
<evidence type="ECO:0000256" key="9">
    <source>
        <dbReference type="ARBA" id="ARBA00023054"/>
    </source>
</evidence>
<comment type="similarity">
    <text evidence="13">Belongs to the TRAFAC class myosin-kinesin ATPase superfamily. Kinesin family. KIN-13 subfamily.</text>
</comment>
<evidence type="ECO:0000256" key="10">
    <source>
        <dbReference type="ARBA" id="ARBA00023175"/>
    </source>
</evidence>
<dbReference type="OrthoDB" id="3176171at2759"/>
<dbReference type="InterPro" id="IPR054473">
    <property type="entry name" value="KIF2A-like_N"/>
</dbReference>
<keyword evidence="5 14" id="KW-0547">Nucleotide-binding</keyword>
<evidence type="ECO:0000256" key="4">
    <source>
        <dbReference type="ARBA" id="ARBA00022701"/>
    </source>
</evidence>
<evidence type="ECO:0000259" key="17">
    <source>
        <dbReference type="PROSITE" id="PS50067"/>
    </source>
</evidence>
<dbReference type="Gene3D" id="3.40.850.10">
    <property type="entry name" value="Kinesin motor domain"/>
    <property type="match status" value="1"/>
</dbReference>
<sequence length="774" mass="86958">MDKLTEGMHVEIIRSDGRVHGAIICHINHTSSSVSVEWFEKGETKGKEVDFNALVKHNPLIFRTTTKPSETSTINGDIGKSIEKRRTTTSSALDLQSKTNKKCGTVGLSLNEQTPKNNRQKSLPVAPIKINFQDGGYSDKKIKRPTKLGQKEDINDDTCNSQQTSKIQDIDKLAVGMNVNIQRSDGRVHSALVTQIARLTGMISVEWFERGETKGKDIELTAIIKNNPELFTSSGLHTSRSRQSISSLNQGHNQTQPLQSLPLTTTTSTSTMNATIAVNDNEKAIGDRRRTHAFPKSVKKEVILLDDIDEDILIRSEPLTSTDENHQNIAPSVPSMVQASRRSKLLTNIEDMERNREQRRVQQDAARKQRELQMQIDPGNPNWEFLSMIRDYQAQLVYRPLRITDPVLDNRICVCVRKRPLSKKELTGKEVEVVTIPNKDKIIVHQPQTKVDLTKYLVNQQFKFDYTFNENSSNELVYKFSAQPLVRTIFQRGFATCFAYGQTGSGKTHTMGGIIEGKNLNCSAGIYAMTANDVFALLNSPEYKYECLMVSCSFFEIYGAMVFDLLSKKSKLRVLEDAKHVVQVVGLKEVKVNSVEDVLKLITLGSNQRTAGQTSANSNSSRSHAVFQIILRKREKSEDVLYGKFSLIDLAGNERGADTISSDRQTRLEGAEINKSLLALKECIRAMGRDEQHIPFRGSKLTLILRDSFVGKNAKTCMIAMISPGISCVENTMNTLRYADRVKELGGDRDDAIDLKEKYLDEENILWSDDEDNR</sequence>
<dbReference type="GO" id="GO:0008017">
    <property type="term" value="F:microtubule binding"/>
    <property type="evidence" value="ECO:0007669"/>
    <property type="project" value="InterPro"/>
</dbReference>
<accession>A0A8S9ZVZ9</accession>
<evidence type="ECO:0000256" key="7">
    <source>
        <dbReference type="ARBA" id="ARBA00022829"/>
    </source>
</evidence>